<dbReference type="PATRIC" id="fig|1166018.3.peg.2249"/>
<dbReference type="InterPro" id="IPR012938">
    <property type="entry name" value="Glc/Sorbosone_DH"/>
</dbReference>
<keyword evidence="3" id="KW-1185">Reference proteome</keyword>
<reference evidence="2 3" key="1">
    <citation type="journal article" date="2012" name="J. Bacteriol.">
        <title>Genome Sequence of Fibrella aestuarina BUZ 2T, a Filamentous Marine Bacterium.</title>
        <authorList>
            <person name="Filippini M."/>
            <person name="Qi W."/>
            <person name="Blom J."/>
            <person name="Goesmann A."/>
            <person name="Smits T.H."/>
            <person name="Bagheri H.C."/>
        </authorList>
    </citation>
    <scope>NUCLEOTIDE SEQUENCE [LARGE SCALE GENOMIC DNA]</scope>
    <source>
        <strain evidence="3">BUZ 2T</strain>
    </source>
</reference>
<dbReference type="InterPro" id="IPR011041">
    <property type="entry name" value="Quinoprot_gluc/sorb_DH_b-prop"/>
</dbReference>
<organism evidence="2 3">
    <name type="scientific">Fibrella aestuarina BUZ 2</name>
    <dbReference type="NCBI Taxonomy" id="1166018"/>
    <lineage>
        <taxon>Bacteria</taxon>
        <taxon>Pseudomonadati</taxon>
        <taxon>Bacteroidota</taxon>
        <taxon>Cytophagia</taxon>
        <taxon>Cytophagales</taxon>
        <taxon>Spirosomataceae</taxon>
        <taxon>Fibrella</taxon>
    </lineage>
</organism>
<evidence type="ECO:0000313" key="3">
    <source>
        <dbReference type="Proteomes" id="UP000011058"/>
    </source>
</evidence>
<dbReference type="HOGENOM" id="CLU_012344_3_1_10"/>
<accession>I0KGM0</accession>
<sequence>MKTLVKQTPFRLIAWQQWLTVSLWLSVVGSVWGQTPQLRPTPYVTGLYHPVDMAAIGPQQLLVAQTNGQVRLVQNGVIQSPVVLDIGPLLFDLDFNGIFGLCVHPQFAQNGYLYVQYFRKTDQAAVVARYTCTRTAPIQASLASAQLIFTVPYPAAGHRSGRITFGPDGYLYISTGDSGEGARGSQGDPSQLAQNRQSPFGKLFRIDVDAATPYAIPPDNPFASPTDGVPDELYALGLRNPWRWSFDKLTGDLWMADIGQDGWEELTVTPAAAPAPQNYGWPCYEGTHPYATSGCSLTTVFAQPLLDYAGYNNNGQQARSITGGFVYRGSTYPSLRGWYVYGDWSQGTLWTLRRPTNTTYQNVTQTPTVDGLVSFGEGTDGQLYALSFWSGTVYALGVYTLGSAQTGNWQAPTTWTCQCVPDATAATVVAATHTVEVSQPTPAQSVQLRGTIRFSGNGALRFQ</sequence>
<dbReference type="AlphaFoldDB" id="I0KGM0"/>
<dbReference type="InterPro" id="IPR011042">
    <property type="entry name" value="6-blade_b-propeller_TolB-like"/>
</dbReference>
<dbReference type="PANTHER" id="PTHR19328:SF75">
    <property type="entry name" value="ALDOSE SUGAR DEHYDROGENASE YLII"/>
    <property type="match status" value="1"/>
</dbReference>
<dbReference type="EMBL" id="HE796683">
    <property type="protein sequence ID" value="CCH03273.1"/>
    <property type="molecule type" value="Genomic_DNA"/>
</dbReference>
<dbReference type="KEGG" id="fae:FAES_5274"/>
<dbReference type="Gene3D" id="2.120.10.30">
    <property type="entry name" value="TolB, C-terminal domain"/>
    <property type="match status" value="1"/>
</dbReference>
<evidence type="ECO:0000259" key="1">
    <source>
        <dbReference type="Pfam" id="PF07995"/>
    </source>
</evidence>
<dbReference type="Proteomes" id="UP000011058">
    <property type="component" value="Chromosome"/>
</dbReference>
<proteinExistence type="predicted"/>
<dbReference type="eggNOG" id="COG2133">
    <property type="taxonomic scope" value="Bacteria"/>
</dbReference>
<protein>
    <submittedName>
        <fullName evidence="2">HHIP-like protein 1</fullName>
    </submittedName>
</protein>
<dbReference type="Pfam" id="PF07995">
    <property type="entry name" value="GSDH"/>
    <property type="match status" value="1"/>
</dbReference>
<dbReference type="PANTHER" id="PTHR19328">
    <property type="entry name" value="HEDGEHOG-INTERACTING PROTEIN"/>
    <property type="match status" value="1"/>
</dbReference>
<name>I0KGM0_9BACT</name>
<dbReference type="SUPFAM" id="SSF50952">
    <property type="entry name" value="Soluble quinoprotein glucose dehydrogenase"/>
    <property type="match status" value="1"/>
</dbReference>
<gene>
    <name evidence="2" type="ORF">FAES_5274</name>
</gene>
<evidence type="ECO:0000313" key="2">
    <source>
        <dbReference type="EMBL" id="CCH03273.1"/>
    </source>
</evidence>
<feature type="domain" description="Glucose/Sorbosone dehydrogenase" evidence="1">
    <location>
        <begin position="48"/>
        <end position="386"/>
    </location>
</feature>